<dbReference type="Pfam" id="PF08447">
    <property type="entry name" value="PAS_3"/>
    <property type="match status" value="1"/>
</dbReference>
<dbReference type="GO" id="GO:0005886">
    <property type="term" value="C:plasma membrane"/>
    <property type="evidence" value="ECO:0007669"/>
    <property type="project" value="UniProtKB-SubCell"/>
</dbReference>
<name>A0A9X3RYV7_9ACTN</name>
<feature type="modified residue" description="4-aspartylphosphate" evidence="8">
    <location>
        <position position="568"/>
    </location>
</feature>
<dbReference type="InterPro" id="IPR013656">
    <property type="entry name" value="PAS_4"/>
</dbReference>
<evidence type="ECO:0000259" key="10">
    <source>
        <dbReference type="PROSITE" id="PS50110"/>
    </source>
</evidence>
<dbReference type="NCBIfam" id="TIGR00229">
    <property type="entry name" value="sensory_box"/>
    <property type="match status" value="2"/>
</dbReference>
<feature type="domain" description="Histidine kinase" evidence="9">
    <location>
        <begin position="281"/>
        <end position="498"/>
    </location>
</feature>
<evidence type="ECO:0000256" key="8">
    <source>
        <dbReference type="PROSITE-ProRule" id="PRU00169"/>
    </source>
</evidence>
<dbReference type="PROSITE" id="PS50110">
    <property type="entry name" value="RESPONSE_REGULATORY"/>
    <property type="match status" value="1"/>
</dbReference>
<dbReference type="InterPro" id="IPR004358">
    <property type="entry name" value="Sig_transdc_His_kin-like_C"/>
</dbReference>
<dbReference type="InterPro" id="IPR011006">
    <property type="entry name" value="CheY-like_superfamily"/>
</dbReference>
<dbReference type="PROSITE" id="PS50113">
    <property type="entry name" value="PAC"/>
    <property type="match status" value="1"/>
</dbReference>
<evidence type="ECO:0000259" key="11">
    <source>
        <dbReference type="PROSITE" id="PS50112"/>
    </source>
</evidence>
<keyword evidence="14" id="KW-1185">Reference proteome</keyword>
<dbReference type="Pfam" id="PF08448">
    <property type="entry name" value="PAS_4"/>
    <property type="match status" value="1"/>
</dbReference>
<evidence type="ECO:0000313" key="14">
    <source>
        <dbReference type="Proteomes" id="UP001149140"/>
    </source>
</evidence>
<dbReference type="Gene3D" id="3.30.565.10">
    <property type="entry name" value="Histidine kinase-like ATPase, C-terminal domain"/>
    <property type="match status" value="1"/>
</dbReference>
<dbReference type="Gene3D" id="3.30.450.20">
    <property type="entry name" value="PAS domain"/>
    <property type="match status" value="2"/>
</dbReference>
<dbReference type="CDD" id="cd00082">
    <property type="entry name" value="HisKA"/>
    <property type="match status" value="1"/>
</dbReference>
<proteinExistence type="predicted"/>
<dbReference type="PROSITE" id="PS50109">
    <property type="entry name" value="HIS_KIN"/>
    <property type="match status" value="1"/>
</dbReference>
<dbReference type="InterPro" id="IPR000014">
    <property type="entry name" value="PAS"/>
</dbReference>
<dbReference type="Gene3D" id="3.40.50.2300">
    <property type="match status" value="1"/>
</dbReference>
<dbReference type="InterPro" id="IPR013655">
    <property type="entry name" value="PAS_fold_3"/>
</dbReference>
<protein>
    <recommendedName>
        <fullName evidence="3">histidine kinase</fullName>
        <ecNumber evidence="3">2.7.13.3</ecNumber>
    </recommendedName>
</protein>
<comment type="catalytic activity">
    <reaction evidence="1">
        <text>ATP + protein L-histidine = ADP + protein N-phospho-L-histidine.</text>
        <dbReference type="EC" id="2.7.13.3"/>
    </reaction>
</comment>
<organism evidence="13 14">
    <name type="scientific">Solirubrobacter ginsenosidimutans</name>
    <dbReference type="NCBI Taxonomy" id="490573"/>
    <lineage>
        <taxon>Bacteria</taxon>
        <taxon>Bacillati</taxon>
        <taxon>Actinomycetota</taxon>
        <taxon>Thermoleophilia</taxon>
        <taxon>Solirubrobacterales</taxon>
        <taxon>Solirubrobacteraceae</taxon>
        <taxon>Solirubrobacter</taxon>
    </lineage>
</organism>
<keyword evidence="4 8" id="KW-0597">Phosphoprotein</keyword>
<reference evidence="13" key="1">
    <citation type="submission" date="2022-10" db="EMBL/GenBank/DDBJ databases">
        <title>The WGS of Solirubrobacter ginsenosidimutans DSM 21036.</title>
        <authorList>
            <person name="Jiang Z."/>
        </authorList>
    </citation>
    <scope>NUCLEOTIDE SEQUENCE</scope>
    <source>
        <strain evidence="13">DSM 21036</strain>
    </source>
</reference>
<dbReference type="GO" id="GO:0009927">
    <property type="term" value="F:histidine phosphotransfer kinase activity"/>
    <property type="evidence" value="ECO:0007669"/>
    <property type="project" value="TreeGrafter"/>
</dbReference>
<evidence type="ECO:0000256" key="4">
    <source>
        <dbReference type="ARBA" id="ARBA00022553"/>
    </source>
</evidence>
<dbReference type="Pfam" id="PF02518">
    <property type="entry name" value="HATPase_c"/>
    <property type="match status" value="1"/>
</dbReference>
<evidence type="ECO:0000256" key="3">
    <source>
        <dbReference type="ARBA" id="ARBA00012438"/>
    </source>
</evidence>
<evidence type="ECO:0000256" key="5">
    <source>
        <dbReference type="ARBA" id="ARBA00022679"/>
    </source>
</evidence>
<feature type="domain" description="PAS" evidence="11">
    <location>
        <begin position="136"/>
        <end position="183"/>
    </location>
</feature>
<evidence type="ECO:0000259" key="12">
    <source>
        <dbReference type="PROSITE" id="PS50113"/>
    </source>
</evidence>
<sequence length="637" mass="69564">MPDEGLGERLRQIPDDSARFWELSSDLLCSVSSDGHFRRLNPAWTRMLGWTVDELRSRPVLDLIHPDDHEQSLAELARLQTGVYESVAYESRLCCKSGGYRTILWSATSIPDEGLVYAMGRDVTVSRRAQEELERSERFLESVLENLPTMVFVKDADELRFVRMNKAEEELLGCAPGELVGQNDHDLFPKVVADAFVAKDREAFTTEGVVDIPEELIEIPGNGTRVLHTRKIGLRDETGKPLYLLGISEDITDRKVAERAADVARAEAERANLAKSEFLSRMSHELRTPLNAVIGFGQLLELDELEPHQTEAVQHILGAGRHLLDLINEVLDISRIESGTMTLSLEPVHLASVLNDAVLLIRPLADAAQVRLTSDGACNGDVHVVADEQRLQQVLLNLLSNAVKYNRAGGKVSVRCLPTAGDHIEIAITDTGMGMSPEQVQRLFEPFDRLGAERTDIEGTGLGLSLVKGFVEAMAGSIQAESEPGVGTTMRLRLSAVPAPPDGAQAREDATQYLGGLTIVHIDDNPTSLQLVERLLQPLPGLRLFAARKGREGVALIRAHTPDLIVLDLHLSDGDGREFLSELRHDPQTAAIPIVVLSAAATPDEAERLRAAGAADVLAKPVDAALLLKAVARANAR</sequence>
<dbReference type="InterPro" id="IPR003661">
    <property type="entry name" value="HisK_dim/P_dom"/>
</dbReference>
<dbReference type="PANTHER" id="PTHR43047:SF72">
    <property type="entry name" value="OSMOSENSING HISTIDINE PROTEIN KINASE SLN1"/>
    <property type="match status" value="1"/>
</dbReference>
<accession>A0A9X3RYV7</accession>
<dbReference type="PANTHER" id="PTHR43047">
    <property type="entry name" value="TWO-COMPONENT HISTIDINE PROTEIN KINASE"/>
    <property type="match status" value="1"/>
</dbReference>
<dbReference type="SMART" id="SM00086">
    <property type="entry name" value="PAC"/>
    <property type="match status" value="2"/>
</dbReference>
<dbReference type="FunFam" id="3.30.565.10:FF:000006">
    <property type="entry name" value="Sensor histidine kinase WalK"/>
    <property type="match status" value="1"/>
</dbReference>
<dbReference type="InterPro" id="IPR001610">
    <property type="entry name" value="PAC"/>
</dbReference>
<keyword evidence="7" id="KW-0902">Two-component regulatory system</keyword>
<comment type="caution">
    <text evidence="13">The sequence shown here is derived from an EMBL/GenBank/DDBJ whole genome shotgun (WGS) entry which is preliminary data.</text>
</comment>
<dbReference type="Proteomes" id="UP001149140">
    <property type="component" value="Unassembled WGS sequence"/>
</dbReference>
<dbReference type="Pfam" id="PF00512">
    <property type="entry name" value="HisKA"/>
    <property type="match status" value="1"/>
</dbReference>
<dbReference type="PROSITE" id="PS50112">
    <property type="entry name" value="PAS"/>
    <property type="match status" value="2"/>
</dbReference>
<dbReference type="InterPro" id="IPR003594">
    <property type="entry name" value="HATPase_dom"/>
</dbReference>
<feature type="domain" description="PAC" evidence="12">
    <location>
        <begin position="210"/>
        <end position="263"/>
    </location>
</feature>
<evidence type="ECO:0000313" key="13">
    <source>
        <dbReference type="EMBL" id="MDA0160155.1"/>
    </source>
</evidence>
<dbReference type="InterPro" id="IPR036097">
    <property type="entry name" value="HisK_dim/P_sf"/>
</dbReference>
<gene>
    <name evidence="13" type="ORF">OM076_07770</name>
</gene>
<feature type="domain" description="Response regulatory" evidence="10">
    <location>
        <begin position="518"/>
        <end position="635"/>
    </location>
</feature>
<dbReference type="SUPFAM" id="SSF52172">
    <property type="entry name" value="CheY-like"/>
    <property type="match status" value="1"/>
</dbReference>
<feature type="domain" description="PAS" evidence="11">
    <location>
        <begin position="31"/>
        <end position="70"/>
    </location>
</feature>
<evidence type="ECO:0000259" key="9">
    <source>
        <dbReference type="PROSITE" id="PS50109"/>
    </source>
</evidence>
<dbReference type="InterPro" id="IPR005467">
    <property type="entry name" value="His_kinase_dom"/>
</dbReference>
<dbReference type="Gene3D" id="1.10.287.130">
    <property type="match status" value="1"/>
</dbReference>
<dbReference type="SMART" id="SM00448">
    <property type="entry name" value="REC"/>
    <property type="match status" value="1"/>
</dbReference>
<dbReference type="SMART" id="SM00388">
    <property type="entry name" value="HisKA"/>
    <property type="match status" value="1"/>
</dbReference>
<dbReference type="SMART" id="SM00091">
    <property type="entry name" value="PAS"/>
    <property type="match status" value="2"/>
</dbReference>
<dbReference type="AlphaFoldDB" id="A0A9X3RYV7"/>
<dbReference type="SUPFAM" id="SSF55874">
    <property type="entry name" value="ATPase domain of HSP90 chaperone/DNA topoisomerase II/histidine kinase"/>
    <property type="match status" value="1"/>
</dbReference>
<dbReference type="InterPro" id="IPR001789">
    <property type="entry name" value="Sig_transdc_resp-reg_receiver"/>
</dbReference>
<dbReference type="InterPro" id="IPR036890">
    <property type="entry name" value="HATPase_C_sf"/>
</dbReference>
<evidence type="ECO:0000256" key="7">
    <source>
        <dbReference type="ARBA" id="ARBA00023012"/>
    </source>
</evidence>
<evidence type="ECO:0000256" key="1">
    <source>
        <dbReference type="ARBA" id="ARBA00000085"/>
    </source>
</evidence>
<evidence type="ECO:0000256" key="6">
    <source>
        <dbReference type="ARBA" id="ARBA00022777"/>
    </source>
</evidence>
<dbReference type="PRINTS" id="PR00344">
    <property type="entry name" value="BCTRLSENSOR"/>
</dbReference>
<dbReference type="RefSeq" id="WP_270038923.1">
    <property type="nucleotide sequence ID" value="NZ_JAPDOD010000004.1"/>
</dbReference>
<dbReference type="EC" id="2.7.13.3" evidence="3"/>
<evidence type="ECO:0000256" key="2">
    <source>
        <dbReference type="ARBA" id="ARBA00004236"/>
    </source>
</evidence>
<dbReference type="SMART" id="SM00387">
    <property type="entry name" value="HATPase_c"/>
    <property type="match status" value="1"/>
</dbReference>
<keyword evidence="5" id="KW-0808">Transferase</keyword>
<keyword evidence="6" id="KW-0418">Kinase</keyword>
<dbReference type="InterPro" id="IPR035965">
    <property type="entry name" value="PAS-like_dom_sf"/>
</dbReference>
<dbReference type="CDD" id="cd00130">
    <property type="entry name" value="PAS"/>
    <property type="match status" value="2"/>
</dbReference>
<comment type="subcellular location">
    <subcellularLocation>
        <location evidence="2">Cell membrane</location>
    </subcellularLocation>
</comment>
<dbReference type="GO" id="GO:0000155">
    <property type="term" value="F:phosphorelay sensor kinase activity"/>
    <property type="evidence" value="ECO:0007669"/>
    <property type="project" value="InterPro"/>
</dbReference>
<dbReference type="Pfam" id="PF00072">
    <property type="entry name" value="Response_reg"/>
    <property type="match status" value="1"/>
</dbReference>
<dbReference type="EMBL" id="JAPDOD010000004">
    <property type="protein sequence ID" value="MDA0160155.1"/>
    <property type="molecule type" value="Genomic_DNA"/>
</dbReference>
<dbReference type="SUPFAM" id="SSF47384">
    <property type="entry name" value="Homodimeric domain of signal transducing histidine kinase"/>
    <property type="match status" value="1"/>
</dbReference>
<dbReference type="SUPFAM" id="SSF55785">
    <property type="entry name" value="PYP-like sensor domain (PAS domain)"/>
    <property type="match status" value="2"/>
</dbReference>
<dbReference type="InterPro" id="IPR000700">
    <property type="entry name" value="PAS-assoc_C"/>
</dbReference>